<name>A0A329UBQ4_9FIRM</name>
<reference evidence="2 3" key="1">
    <citation type="submission" date="2018-02" db="EMBL/GenBank/DDBJ databases">
        <title>Complete genome sequencing of Faecalibacterium prausnitzii strains isolated from the human gut.</title>
        <authorList>
            <person name="Fitzgerald B.C."/>
            <person name="Shkoporov A.N."/>
            <person name="Ross P.R."/>
            <person name="Hill C."/>
        </authorList>
    </citation>
    <scope>NUCLEOTIDE SEQUENCE [LARGE SCALE GENOMIC DNA]</scope>
    <source>
        <strain evidence="2 3">APC922/41-1</strain>
    </source>
</reference>
<dbReference type="EMBL" id="PRLC01000014">
    <property type="protein sequence ID" value="RAW58583.1"/>
    <property type="molecule type" value="Genomic_DNA"/>
</dbReference>
<dbReference type="Pfam" id="PF04961">
    <property type="entry name" value="FTCD_C"/>
    <property type="match status" value="1"/>
</dbReference>
<dbReference type="SUPFAM" id="SSF101262">
    <property type="entry name" value="Methenyltetrahydrofolate cyclohydrolase-like"/>
    <property type="match status" value="1"/>
</dbReference>
<organism evidence="2 3">
    <name type="scientific">Faecalibacterium hattorii</name>
    <dbReference type="NCBI Taxonomy" id="2935520"/>
    <lineage>
        <taxon>Bacteria</taxon>
        <taxon>Bacillati</taxon>
        <taxon>Bacillota</taxon>
        <taxon>Clostridia</taxon>
        <taxon>Eubacteriales</taxon>
        <taxon>Oscillospiraceae</taxon>
        <taxon>Faecalibacterium</taxon>
    </lineage>
</organism>
<dbReference type="InterPro" id="IPR007044">
    <property type="entry name" value="Cyclodeamin/CycHdrlase"/>
</dbReference>
<dbReference type="Gene3D" id="1.20.120.680">
    <property type="entry name" value="Formiminotetrahydrofolate cyclodeaminase monomer, up-and-down helical bundle"/>
    <property type="match status" value="1"/>
</dbReference>
<accession>A0A329UBQ4</accession>
<dbReference type="InterPro" id="IPR036178">
    <property type="entry name" value="Formintransfe-cycloase-like_sf"/>
</dbReference>
<comment type="caution">
    <text evidence="2">The sequence shown here is derived from an EMBL/GenBank/DDBJ whole genome shotgun (WGS) entry which is preliminary data.</text>
</comment>
<dbReference type="Proteomes" id="UP000250429">
    <property type="component" value="Unassembled WGS sequence"/>
</dbReference>
<gene>
    <name evidence="2" type="ORF">C4N23_10140</name>
</gene>
<dbReference type="GO" id="GO:0003824">
    <property type="term" value="F:catalytic activity"/>
    <property type="evidence" value="ECO:0007669"/>
    <property type="project" value="InterPro"/>
</dbReference>
<evidence type="ECO:0000313" key="3">
    <source>
        <dbReference type="Proteomes" id="UP000250429"/>
    </source>
</evidence>
<evidence type="ECO:0000259" key="1">
    <source>
        <dbReference type="Pfam" id="PF04961"/>
    </source>
</evidence>
<keyword evidence="3" id="KW-1185">Reference proteome</keyword>
<sequence>MRQRRKFIVELTNLSCKTFLAELAGNAPAPGGGGAAALVGAAGAALGNMVGSLTVGKKKYAAVEADILALNERSTALRKRLEGLVQADAEAFLPLAAAYKLPKETPEQQAHKAAVLEEALNRACAVPLEIMAACCEGITLAEEYGAKGSVLALSDAGCAALFCKAALQAAGLNVMVNTRLMADKARAAALNAEAAALLADFVPKADRVYEQLTQQEG</sequence>
<feature type="domain" description="Cyclodeaminase/cyclohydrolase" evidence="1">
    <location>
        <begin position="15"/>
        <end position="195"/>
    </location>
</feature>
<protein>
    <submittedName>
        <fullName evidence="2">Sugar ABC transporter substrate-binding protein</fullName>
    </submittedName>
</protein>
<dbReference type="AlphaFoldDB" id="A0A329UBQ4"/>
<evidence type="ECO:0000313" key="2">
    <source>
        <dbReference type="EMBL" id="RAW58583.1"/>
    </source>
</evidence>
<proteinExistence type="predicted"/>